<dbReference type="InterPro" id="IPR045865">
    <property type="entry name" value="ACT-like_dom_sf"/>
</dbReference>
<accession>A0ABS4JZA6</accession>
<organism evidence="1 2">
    <name type="scientific">Clostridium punense</name>
    <dbReference type="NCBI Taxonomy" id="1054297"/>
    <lineage>
        <taxon>Bacteria</taxon>
        <taxon>Bacillati</taxon>
        <taxon>Bacillota</taxon>
        <taxon>Clostridia</taxon>
        <taxon>Eubacteriales</taxon>
        <taxon>Clostridiaceae</taxon>
        <taxon>Clostridium</taxon>
    </lineage>
</organism>
<name>A0ABS4JZA6_9CLOT</name>
<evidence type="ECO:0000313" key="1">
    <source>
        <dbReference type="EMBL" id="MBP2020858.1"/>
    </source>
</evidence>
<evidence type="ECO:0000313" key="2">
    <source>
        <dbReference type="Proteomes" id="UP001519308"/>
    </source>
</evidence>
<protein>
    <submittedName>
        <fullName evidence="1">Iron-only hydrogenase system regulator</fullName>
    </submittedName>
</protein>
<keyword evidence="2" id="KW-1185">Reference proteome</keyword>
<gene>
    <name evidence="1" type="ORF">J2Z44_000642</name>
</gene>
<dbReference type="EMBL" id="JAGGLL010000003">
    <property type="protein sequence ID" value="MBP2020858.1"/>
    <property type="molecule type" value="Genomic_DNA"/>
</dbReference>
<sequence length="81" mass="8603">MKKRIAVVGIIIEDIEKATEVNSILHDFNSIIVGRIGIPYRDRGVSVISVIVDGLVDDISAMTGKIGKLKGVAVKSAITKG</sequence>
<dbReference type="NCBIfam" id="TIGR03959">
    <property type="entry name" value="hyd_TM1266"/>
    <property type="match status" value="1"/>
</dbReference>
<dbReference type="Proteomes" id="UP001519308">
    <property type="component" value="Unassembled WGS sequence"/>
</dbReference>
<dbReference type="InterPro" id="IPR027271">
    <property type="entry name" value="Acetolactate_synth/TF_NikR_C"/>
</dbReference>
<dbReference type="Gene3D" id="3.30.70.1150">
    <property type="entry name" value="ACT-like. Chain A, domain 2"/>
    <property type="match status" value="1"/>
</dbReference>
<comment type="caution">
    <text evidence="1">The sequence shown here is derived from an EMBL/GenBank/DDBJ whole genome shotgun (WGS) entry which is preliminary data.</text>
</comment>
<reference evidence="1 2" key="1">
    <citation type="submission" date="2021-03" db="EMBL/GenBank/DDBJ databases">
        <title>Genomic Encyclopedia of Type Strains, Phase IV (KMG-IV): sequencing the most valuable type-strain genomes for metagenomic binning, comparative biology and taxonomic classification.</title>
        <authorList>
            <person name="Goeker M."/>
        </authorList>
    </citation>
    <scope>NUCLEOTIDE SEQUENCE [LARGE SCALE GENOMIC DNA]</scope>
    <source>
        <strain evidence="1 2">DSM 28650</strain>
    </source>
</reference>
<dbReference type="Pfam" id="PF21699">
    <property type="entry name" value="TM1266-like"/>
    <property type="match status" value="1"/>
</dbReference>
<dbReference type="InterPro" id="IPR023860">
    <property type="entry name" value="FeFe-hyd_TM1266"/>
</dbReference>
<dbReference type="SUPFAM" id="SSF55021">
    <property type="entry name" value="ACT-like"/>
    <property type="match status" value="1"/>
</dbReference>
<proteinExistence type="predicted"/>
<dbReference type="RefSeq" id="WP_209649331.1">
    <property type="nucleotide sequence ID" value="NZ_JAGGLL010000003.1"/>
</dbReference>